<keyword evidence="1" id="KW-0378">Hydrolase</keyword>
<keyword evidence="2" id="KW-1185">Reference proteome</keyword>
<dbReference type="Pfam" id="PF04199">
    <property type="entry name" value="Cyclase"/>
    <property type="match status" value="1"/>
</dbReference>
<dbReference type="GeneID" id="41595669"/>
<dbReference type="EMBL" id="LT981265">
    <property type="protein sequence ID" value="SPC34843.1"/>
    <property type="molecule type" value="Genomic_DNA"/>
</dbReference>
<accession>A0A2K5AT76</accession>
<dbReference type="InterPro" id="IPR007325">
    <property type="entry name" value="KFase/CYL"/>
</dbReference>
<proteinExistence type="predicted"/>
<dbReference type="AlphaFoldDB" id="A0A2K5AT76"/>
<dbReference type="PANTHER" id="PTHR31118">
    <property type="entry name" value="CYCLASE-LIKE PROTEIN 2"/>
    <property type="match status" value="1"/>
</dbReference>
<dbReference type="Proteomes" id="UP000236248">
    <property type="component" value="Chromosome NCAV"/>
</dbReference>
<gene>
    <name evidence="1" type="ORF">NCAV_1680</name>
</gene>
<evidence type="ECO:0000313" key="2">
    <source>
        <dbReference type="Proteomes" id="UP000236248"/>
    </source>
</evidence>
<sequence>MVRMIDLTRTIEYGMPVFEQRIRPTLIPWARLDIHGYDLELMFMSTHTGTHMDAPSHFSRGISIDEIPLHVLVSSAILAEVKKGEKEYIHREDLARTLEHYDLEGKSIIISTGWEHKWKSPNYLSHNPGLSRDAAEYLVEKGVILVGIDTANIDHPDDKDFTVHRVLLPNNVPIVENLCNLEAINGNGNGNDGGSEGRIRRGRGEFRLIAAPLKIKGCTGSPVRAIAMID</sequence>
<dbReference type="EC" id="3.5.1.9" evidence="1"/>
<reference evidence="2" key="1">
    <citation type="submission" date="2018-01" db="EMBL/GenBank/DDBJ databases">
        <authorList>
            <person name="Kerou L M."/>
        </authorList>
    </citation>
    <scope>NUCLEOTIDE SEQUENCE [LARGE SCALE GENOMIC DNA]</scope>
    <source>
        <strain evidence="2">SCU2</strain>
    </source>
</reference>
<dbReference type="RefSeq" id="WP_103286576.1">
    <property type="nucleotide sequence ID" value="NZ_LT981265.1"/>
</dbReference>
<dbReference type="Gene3D" id="3.50.30.50">
    <property type="entry name" value="Putative cyclase"/>
    <property type="match status" value="1"/>
</dbReference>
<dbReference type="PANTHER" id="PTHR31118:SF12">
    <property type="entry name" value="CYCLASE-LIKE PROTEIN 2"/>
    <property type="match status" value="1"/>
</dbReference>
<dbReference type="GO" id="GO:0019441">
    <property type="term" value="P:L-tryptophan catabolic process to kynurenine"/>
    <property type="evidence" value="ECO:0007669"/>
    <property type="project" value="InterPro"/>
</dbReference>
<dbReference type="SUPFAM" id="SSF102198">
    <property type="entry name" value="Putative cyclase"/>
    <property type="match status" value="1"/>
</dbReference>
<dbReference type="KEGG" id="ncv:NCAV_1680"/>
<dbReference type="InterPro" id="IPR037175">
    <property type="entry name" value="KFase_sf"/>
</dbReference>
<organism evidence="1 2">
    <name type="scientific">Candidatus Nitrosocaldus cavascurensis</name>
    <dbReference type="NCBI Taxonomy" id="2058097"/>
    <lineage>
        <taxon>Archaea</taxon>
        <taxon>Nitrososphaerota</taxon>
        <taxon>Nitrososphaeria</taxon>
        <taxon>Candidatus Nitrosocaldales</taxon>
        <taxon>Candidatus Nitrosocaldaceae</taxon>
        <taxon>Candidatus Nitrosocaldus</taxon>
    </lineage>
</organism>
<dbReference type="GO" id="GO:0004061">
    <property type="term" value="F:arylformamidase activity"/>
    <property type="evidence" value="ECO:0007669"/>
    <property type="project" value="UniProtKB-EC"/>
</dbReference>
<protein>
    <submittedName>
        <fullName evidence="1">Putative kynurenine formamidase</fullName>
        <ecNumber evidence="1">3.5.1.9</ecNumber>
    </submittedName>
</protein>
<name>A0A2K5AT76_9ARCH</name>
<evidence type="ECO:0000313" key="1">
    <source>
        <dbReference type="EMBL" id="SPC34843.1"/>
    </source>
</evidence>